<dbReference type="EMBL" id="DS028097">
    <property type="protein sequence ID" value="KMP07759.1"/>
    <property type="molecule type" value="Genomic_DNA"/>
</dbReference>
<organism evidence="2 3">
    <name type="scientific">Coccidioides immitis RMSCC 2394</name>
    <dbReference type="NCBI Taxonomy" id="404692"/>
    <lineage>
        <taxon>Eukaryota</taxon>
        <taxon>Fungi</taxon>
        <taxon>Dikarya</taxon>
        <taxon>Ascomycota</taxon>
        <taxon>Pezizomycotina</taxon>
        <taxon>Eurotiomycetes</taxon>
        <taxon>Eurotiomycetidae</taxon>
        <taxon>Onygenales</taxon>
        <taxon>Onygenaceae</taxon>
        <taxon>Coccidioides</taxon>
    </lineage>
</organism>
<accession>A0A0J6YKW1</accession>
<feature type="compositionally biased region" description="Polar residues" evidence="1">
    <location>
        <begin position="1"/>
        <end position="18"/>
    </location>
</feature>
<evidence type="ECO:0000313" key="2">
    <source>
        <dbReference type="EMBL" id="KMP07759.1"/>
    </source>
</evidence>
<evidence type="ECO:0000313" key="3">
    <source>
        <dbReference type="Proteomes" id="UP000054565"/>
    </source>
</evidence>
<evidence type="ECO:0000256" key="1">
    <source>
        <dbReference type="SAM" id="MobiDB-lite"/>
    </source>
</evidence>
<name>A0A0J6YKW1_COCIT</name>
<sequence length="109" mass="12306">MPKGASRQQSKSNAQSEPNAGWTLKLQITPPDGCWRVYYQRLGNLGIQKLKDGSDNTELASTKDIMIEHQLERLEVCVGNLLIKVIKRTFKGAASMHRLSQPAKWQRSK</sequence>
<gene>
    <name evidence="2" type="ORF">CIRG_07440</name>
</gene>
<protein>
    <submittedName>
        <fullName evidence="2">Uncharacterized protein</fullName>
    </submittedName>
</protein>
<reference evidence="3" key="1">
    <citation type="journal article" date="2010" name="Genome Res.">
        <title>Population genomic sequencing of Coccidioides fungi reveals recent hybridization and transposon control.</title>
        <authorList>
            <person name="Neafsey D.E."/>
            <person name="Barker B.M."/>
            <person name="Sharpton T.J."/>
            <person name="Stajich J.E."/>
            <person name="Park D.J."/>
            <person name="Whiston E."/>
            <person name="Hung C.-Y."/>
            <person name="McMahan C."/>
            <person name="White J."/>
            <person name="Sykes S."/>
            <person name="Heiman D."/>
            <person name="Young S."/>
            <person name="Zeng Q."/>
            <person name="Abouelleil A."/>
            <person name="Aftuck L."/>
            <person name="Bessette D."/>
            <person name="Brown A."/>
            <person name="FitzGerald M."/>
            <person name="Lui A."/>
            <person name="Macdonald J.P."/>
            <person name="Priest M."/>
            <person name="Orbach M.J."/>
            <person name="Galgiani J.N."/>
            <person name="Kirkland T.N."/>
            <person name="Cole G.T."/>
            <person name="Birren B.W."/>
            <person name="Henn M.R."/>
            <person name="Taylor J.W."/>
            <person name="Rounsley S.D."/>
        </authorList>
    </citation>
    <scope>NUCLEOTIDE SEQUENCE [LARGE SCALE GENOMIC DNA]</scope>
    <source>
        <strain evidence="3">RMSCC 2394</strain>
    </source>
</reference>
<dbReference type="AlphaFoldDB" id="A0A0J6YKW1"/>
<dbReference type="Proteomes" id="UP000054565">
    <property type="component" value="Unassembled WGS sequence"/>
</dbReference>
<feature type="region of interest" description="Disordered" evidence="1">
    <location>
        <begin position="1"/>
        <end position="24"/>
    </location>
</feature>
<proteinExistence type="predicted"/>